<dbReference type="AlphaFoldDB" id="A0A5K1UP08"/>
<dbReference type="VEuPathDB" id="AmoebaDB:KM1_197750"/>
<keyword evidence="3" id="KW-0663">Pyridoxal phosphate</keyword>
<dbReference type="GO" id="GO:0030170">
    <property type="term" value="F:pyridoxal phosphate binding"/>
    <property type="evidence" value="ECO:0007669"/>
    <property type="project" value="InterPro"/>
</dbReference>
<dbReference type="InterPro" id="IPR004839">
    <property type="entry name" value="Aminotransferase_I/II_large"/>
</dbReference>
<keyword evidence="7" id="KW-0032">Aminotransferase</keyword>
<accession>A0A5K1UP08</accession>
<dbReference type="VEuPathDB" id="AmoebaDB:EHI_084670"/>
<dbReference type="InterPro" id="IPR015424">
    <property type="entry name" value="PyrdxlP-dep_Trfase"/>
</dbReference>
<dbReference type="GO" id="GO:0008483">
    <property type="term" value="F:transaminase activity"/>
    <property type="evidence" value="ECO:0007669"/>
    <property type="project" value="UniProtKB-KW"/>
</dbReference>
<comment type="similarity">
    <text evidence="5">Belongs to the class-II pyridoxal-phosphate-dependent aminotransferase family. MalY/PatB cystathionine beta-lyase subfamily.</text>
</comment>
<name>A0A5K1UP08_ENTHI</name>
<dbReference type="VEuPathDB" id="AmoebaDB:EHI7A_114720"/>
<protein>
    <recommendedName>
        <fullName evidence="2">cysteine-S-conjugate beta-lyase</fullName>
        <ecNumber evidence="2">4.4.1.13</ecNumber>
    </recommendedName>
</protein>
<dbReference type="VEuPathDB" id="AmoebaDB:EHI5A_104900"/>
<sequence>MSKFQFDTLPCRIGTDSFKYAVRPYPINENVPLHPHWVADMDYPSCPVIIDAITKAAETGIYGYSNIPKDLYKIISQYLSKQGWELSEEHLKEVMILSPGVVTGISVVLTSLTNVGDSVMFQIPSYPHFFESVEGINRKVVNNRLVQKNGVWRIDFEDFEQQIISENVKAFILCSPQNPTGRVFDKDELEQMINICKKHNVIIISDEIHCDLLLTKQHLHTASLPNAKDITITMLAPSKTYNIPGLSQAFMICENDEMRTKIFHVASGLSICWGNLFGHIGMKTAYSGECSDWLKECLEYIKGNVKLITEFIQNQLPSIQITQPEATYLLWMNFSKYGISSDKIDDLLGQRGIIFNQGKAFGKGFDLFRRFNIATSRKEIQSVLDLLYDAFKPYEK</sequence>
<evidence type="ECO:0000256" key="5">
    <source>
        <dbReference type="ARBA" id="ARBA00037974"/>
    </source>
</evidence>
<dbReference type="EC" id="4.4.1.13" evidence="2"/>
<gene>
    <name evidence="7" type="ORF">CL6EHI_084670</name>
</gene>
<dbReference type="OMA" id="HIRINIG"/>
<dbReference type="InterPro" id="IPR015422">
    <property type="entry name" value="PyrdxlP-dep_Trfase_small"/>
</dbReference>
<dbReference type="Proteomes" id="UP000078387">
    <property type="component" value="Unassembled WGS sequence"/>
</dbReference>
<evidence type="ECO:0000313" key="8">
    <source>
        <dbReference type="Proteomes" id="UP000078387"/>
    </source>
</evidence>
<dbReference type="Gene3D" id="3.40.640.10">
    <property type="entry name" value="Type I PLP-dependent aspartate aminotransferase-like (Major domain)"/>
    <property type="match status" value="1"/>
</dbReference>
<dbReference type="InterPro" id="IPR027619">
    <property type="entry name" value="C-S_lyase_PatB-like"/>
</dbReference>
<comment type="cofactor">
    <cofactor evidence="1">
        <name>pyridoxal 5'-phosphate</name>
        <dbReference type="ChEBI" id="CHEBI:597326"/>
    </cofactor>
</comment>
<evidence type="ECO:0000256" key="4">
    <source>
        <dbReference type="ARBA" id="ARBA00023239"/>
    </source>
</evidence>
<proteinExistence type="inferred from homology"/>
<dbReference type="NCBIfam" id="TIGR04350">
    <property type="entry name" value="C_S_lyase_PatB"/>
    <property type="match status" value="1"/>
</dbReference>
<dbReference type="PANTHER" id="PTHR43525">
    <property type="entry name" value="PROTEIN MALY"/>
    <property type="match status" value="1"/>
</dbReference>
<dbReference type="Gene3D" id="3.90.1150.10">
    <property type="entry name" value="Aspartate Aminotransferase, domain 1"/>
    <property type="match status" value="1"/>
</dbReference>
<evidence type="ECO:0000259" key="6">
    <source>
        <dbReference type="Pfam" id="PF00155"/>
    </source>
</evidence>
<dbReference type="InterPro" id="IPR015421">
    <property type="entry name" value="PyrdxlP-dep_Trfase_major"/>
</dbReference>
<dbReference type="EMBL" id="BDEQ01000001">
    <property type="protein sequence ID" value="GAT95094.1"/>
    <property type="molecule type" value="Genomic_DNA"/>
</dbReference>
<organism evidence="7 8">
    <name type="scientific">Entamoeba histolytica</name>
    <dbReference type="NCBI Taxonomy" id="5759"/>
    <lineage>
        <taxon>Eukaryota</taxon>
        <taxon>Amoebozoa</taxon>
        <taxon>Evosea</taxon>
        <taxon>Archamoebae</taxon>
        <taxon>Mastigamoebida</taxon>
        <taxon>Entamoebidae</taxon>
        <taxon>Entamoeba</taxon>
    </lineage>
</organism>
<comment type="caution">
    <text evidence="7">The sequence shown here is derived from an EMBL/GenBank/DDBJ whole genome shotgun (WGS) entry which is preliminary data.</text>
</comment>
<evidence type="ECO:0000256" key="3">
    <source>
        <dbReference type="ARBA" id="ARBA00022898"/>
    </source>
</evidence>
<evidence type="ECO:0000313" key="7">
    <source>
        <dbReference type="EMBL" id="GAT95094.1"/>
    </source>
</evidence>
<dbReference type="CDD" id="cd00609">
    <property type="entry name" value="AAT_like"/>
    <property type="match status" value="1"/>
</dbReference>
<evidence type="ECO:0000256" key="2">
    <source>
        <dbReference type="ARBA" id="ARBA00012224"/>
    </source>
</evidence>
<dbReference type="InterPro" id="IPR051798">
    <property type="entry name" value="Class-II_PLP-Dep_Aminotrans"/>
</dbReference>
<reference evidence="7 8" key="1">
    <citation type="submission" date="2016-05" db="EMBL/GenBank/DDBJ databases">
        <title>First whole genome sequencing of Entamoeba histolytica HM1:IMSS-clone-6.</title>
        <authorList>
            <person name="Mukherjee Avik.K."/>
            <person name="Izumyama S."/>
            <person name="Nakada-Tsukui K."/>
            <person name="Nozaki T."/>
        </authorList>
    </citation>
    <scope>NUCLEOTIDE SEQUENCE [LARGE SCALE GENOMIC DNA]</scope>
    <source>
        <strain evidence="7 8">HM1:IMSS clone 6</strain>
    </source>
</reference>
<evidence type="ECO:0000256" key="1">
    <source>
        <dbReference type="ARBA" id="ARBA00001933"/>
    </source>
</evidence>
<dbReference type="PANTHER" id="PTHR43525:SF1">
    <property type="entry name" value="PROTEIN MALY"/>
    <property type="match status" value="1"/>
</dbReference>
<dbReference type="GO" id="GO:0047804">
    <property type="term" value="F:cysteine-S-conjugate beta-lyase activity"/>
    <property type="evidence" value="ECO:0007669"/>
    <property type="project" value="UniProtKB-EC"/>
</dbReference>
<feature type="domain" description="Aminotransferase class I/classII large" evidence="6">
    <location>
        <begin position="41"/>
        <end position="385"/>
    </location>
</feature>
<dbReference type="SUPFAM" id="SSF53383">
    <property type="entry name" value="PLP-dependent transferases"/>
    <property type="match status" value="1"/>
</dbReference>
<keyword evidence="7" id="KW-0808">Transferase</keyword>
<dbReference type="Pfam" id="PF00155">
    <property type="entry name" value="Aminotran_1_2"/>
    <property type="match status" value="1"/>
</dbReference>
<keyword evidence="4" id="KW-0456">Lyase</keyword>
<dbReference type="VEuPathDB" id="AmoebaDB:EHI8A_216990"/>